<dbReference type="EC" id="4.2.1.46" evidence="4 7"/>
<comment type="cofactor">
    <cofactor evidence="2 7">
        <name>NAD(+)</name>
        <dbReference type="ChEBI" id="CHEBI:57540"/>
    </cofactor>
</comment>
<dbReference type="STRING" id="1484693.RS694_15065"/>
<keyword evidence="6 7" id="KW-0456">Lyase</keyword>
<evidence type="ECO:0000313" key="10">
    <source>
        <dbReference type="Proteomes" id="UP000186110"/>
    </source>
</evidence>
<evidence type="ECO:0000313" key="9">
    <source>
        <dbReference type="EMBL" id="APW44899.1"/>
    </source>
</evidence>
<dbReference type="eggNOG" id="COG1088">
    <property type="taxonomic scope" value="Bacteria"/>
</dbReference>
<dbReference type="CDD" id="cd05246">
    <property type="entry name" value="dTDP_GD_SDR_e"/>
    <property type="match status" value="1"/>
</dbReference>
<sequence>MTILVTGGAGFIGSNFVLDWLASSEYGDETVVNLDKLSYAGNLQNLASLQGDARHVFVKGDIADTVLLGQLLSTHQPRAILNFAAESHVDRSIHGPEAFVQNNIVGTFQLLESVRTWWSALPEAPKAQFRFLHVSTDEIYGSLAKDDPAFTERNPHEPNSPYSASKAASDHLVRAWHHTYGLPVLTTNCSNNYGPYHFPEKLIPLMIVNALAGKSLPVYGDGQQIRDWLYVKDHCSAIRRVLEAGRVGETYNIGGWNEQANIDIVRTICGLLDAQRPRADGKPYVEQMAFVADRPGHDRRYAIDASKIEKELGWKPAETFASGIAKTVQWYLSNQDWVANVQSGGYRDWLQTQYGRA</sequence>
<evidence type="ECO:0000256" key="3">
    <source>
        <dbReference type="ARBA" id="ARBA00008178"/>
    </source>
</evidence>
<comment type="similarity">
    <text evidence="3 7">Belongs to the NAD(P)-dependent epimerase/dehydratase family. dTDP-glucose dehydratase subfamily.</text>
</comment>
<dbReference type="Gene3D" id="3.40.50.720">
    <property type="entry name" value="NAD(P)-binding Rossmann-like Domain"/>
    <property type="match status" value="1"/>
</dbReference>
<reference evidence="9 10" key="1">
    <citation type="submission" date="2017-01" db="EMBL/GenBank/DDBJ databases">
        <authorList>
            <person name="Mah S.A."/>
            <person name="Swanson W.J."/>
            <person name="Moy G.W."/>
            <person name="Vacquier V.D."/>
        </authorList>
    </citation>
    <scope>NUCLEOTIDE SEQUENCE [LARGE SCALE GENOMIC DNA]</scope>
    <source>
        <strain evidence="9 10">DSM 22694</strain>
    </source>
</reference>
<dbReference type="EMBL" id="CP019239">
    <property type="protein sequence ID" value="APW44899.1"/>
    <property type="molecule type" value="Genomic_DNA"/>
</dbReference>
<keyword evidence="5" id="KW-0520">NAD</keyword>
<dbReference type="GO" id="GO:0009225">
    <property type="term" value="P:nucleotide-sugar metabolic process"/>
    <property type="evidence" value="ECO:0007669"/>
    <property type="project" value="InterPro"/>
</dbReference>
<evidence type="ECO:0000259" key="8">
    <source>
        <dbReference type="Pfam" id="PF16363"/>
    </source>
</evidence>
<organism evidence="9 10">
    <name type="scientific">Rhodoferax saidenbachensis</name>
    <dbReference type="NCBI Taxonomy" id="1484693"/>
    <lineage>
        <taxon>Bacteria</taxon>
        <taxon>Pseudomonadati</taxon>
        <taxon>Pseudomonadota</taxon>
        <taxon>Betaproteobacteria</taxon>
        <taxon>Burkholderiales</taxon>
        <taxon>Comamonadaceae</taxon>
        <taxon>Rhodoferax</taxon>
    </lineage>
</organism>
<dbReference type="PANTHER" id="PTHR43000">
    <property type="entry name" value="DTDP-D-GLUCOSE 4,6-DEHYDRATASE-RELATED"/>
    <property type="match status" value="1"/>
</dbReference>
<evidence type="ECO:0000256" key="7">
    <source>
        <dbReference type="RuleBase" id="RU004473"/>
    </source>
</evidence>
<dbReference type="SUPFAM" id="SSF51735">
    <property type="entry name" value="NAD(P)-binding Rossmann-fold domains"/>
    <property type="match status" value="1"/>
</dbReference>
<dbReference type="Gene3D" id="3.90.25.10">
    <property type="entry name" value="UDP-galactose 4-epimerase, domain 1"/>
    <property type="match status" value="1"/>
</dbReference>
<dbReference type="Proteomes" id="UP000186110">
    <property type="component" value="Chromosome"/>
</dbReference>
<protein>
    <recommendedName>
        <fullName evidence="4 7">dTDP-glucose 4,6-dehydratase</fullName>
        <ecNumber evidence="4 7">4.2.1.46</ecNumber>
    </recommendedName>
</protein>
<feature type="domain" description="NAD(P)-binding" evidence="8">
    <location>
        <begin position="4"/>
        <end position="327"/>
    </location>
</feature>
<evidence type="ECO:0000256" key="2">
    <source>
        <dbReference type="ARBA" id="ARBA00001911"/>
    </source>
</evidence>
<evidence type="ECO:0000256" key="6">
    <source>
        <dbReference type="ARBA" id="ARBA00023239"/>
    </source>
</evidence>
<evidence type="ECO:0000256" key="1">
    <source>
        <dbReference type="ARBA" id="ARBA00001539"/>
    </source>
</evidence>
<dbReference type="InterPro" id="IPR005888">
    <property type="entry name" value="dTDP_Gluc_deHydtase"/>
</dbReference>
<dbReference type="GO" id="GO:0008460">
    <property type="term" value="F:dTDP-glucose 4,6-dehydratase activity"/>
    <property type="evidence" value="ECO:0007669"/>
    <property type="project" value="UniProtKB-EC"/>
</dbReference>
<proteinExistence type="inferred from homology"/>
<comment type="catalytic activity">
    <reaction evidence="1 7">
        <text>dTDP-alpha-D-glucose = dTDP-4-dehydro-6-deoxy-alpha-D-glucose + H2O</text>
        <dbReference type="Rhea" id="RHEA:17221"/>
        <dbReference type="ChEBI" id="CHEBI:15377"/>
        <dbReference type="ChEBI" id="CHEBI:57477"/>
        <dbReference type="ChEBI" id="CHEBI:57649"/>
        <dbReference type="EC" id="4.2.1.46"/>
    </reaction>
</comment>
<name>A0A1P8KFX6_9BURK</name>
<keyword evidence="10" id="KW-1185">Reference proteome</keyword>
<dbReference type="AlphaFoldDB" id="A0A1P8KFX6"/>
<accession>A0A1P8KFX6</accession>
<evidence type="ECO:0000256" key="5">
    <source>
        <dbReference type="ARBA" id="ARBA00023027"/>
    </source>
</evidence>
<dbReference type="InterPro" id="IPR016040">
    <property type="entry name" value="NAD(P)-bd_dom"/>
</dbReference>
<dbReference type="NCBIfam" id="TIGR01181">
    <property type="entry name" value="dTDP_gluc_dehyt"/>
    <property type="match status" value="1"/>
</dbReference>
<dbReference type="InterPro" id="IPR036291">
    <property type="entry name" value="NAD(P)-bd_dom_sf"/>
</dbReference>
<dbReference type="RefSeq" id="WP_029707166.1">
    <property type="nucleotide sequence ID" value="NZ_CP019239.1"/>
</dbReference>
<dbReference type="KEGG" id="rsb:RS694_15065"/>
<dbReference type="Pfam" id="PF16363">
    <property type="entry name" value="GDP_Man_Dehyd"/>
    <property type="match status" value="1"/>
</dbReference>
<gene>
    <name evidence="9" type="ORF">RS694_15065</name>
</gene>
<evidence type="ECO:0000256" key="4">
    <source>
        <dbReference type="ARBA" id="ARBA00011990"/>
    </source>
</evidence>